<name>A0A378QUA3_9GAMM</name>
<evidence type="ECO:0000313" key="2">
    <source>
        <dbReference type="EMBL" id="STZ04486.1"/>
    </source>
</evidence>
<proteinExistence type="predicted"/>
<dbReference type="EMBL" id="UGQF01000001">
    <property type="protein sequence ID" value="STZ04486.1"/>
    <property type="molecule type" value="Genomic_DNA"/>
</dbReference>
<dbReference type="Proteomes" id="UP000190777">
    <property type="component" value="Unassembled WGS sequence"/>
</dbReference>
<reference evidence="2 4" key="2">
    <citation type="submission" date="2018-06" db="EMBL/GenBank/DDBJ databases">
        <authorList>
            <consortium name="Pathogen Informatics"/>
            <person name="Doyle S."/>
        </authorList>
    </citation>
    <scope>NUCLEOTIDE SEQUENCE [LARGE SCALE GENOMIC DNA]</scope>
    <source>
        <strain evidence="2 4">NCTC11012</strain>
    </source>
</reference>
<protein>
    <submittedName>
        <fullName evidence="2">Uncharacterized protein</fullName>
    </submittedName>
</protein>
<accession>A0A378QUA3</accession>
<sequence>MISVYYFGENKTSNQQWKNLKFFPKSSKFGVDIENKNNFSSLINLNEFCIIEHEPFQEIQEISNNEVSVSNDSYYGSLIEQSNFFKYFIFEWHKLGGLIIKMRKEYDIYDDSEEEYTSDYFSVYHFKKHSGSENFLICYFLNQYLESSELLWVMTLDDLEKCGLIGYDELFVYTNIHKNLISKNDFDKNPFIIMPFKQVTIDWKNKKLQMLDAGTIFNATSCELNKKEDYVKNLYTKLSQEIINKISNIPKLKDMIEIEQDAT</sequence>
<evidence type="ECO:0000313" key="4">
    <source>
        <dbReference type="Proteomes" id="UP000254618"/>
    </source>
</evidence>
<gene>
    <name evidence="1" type="ORF">B5J93_01120</name>
    <name evidence="2" type="ORF">NCTC11012_02768</name>
</gene>
<keyword evidence="3" id="KW-1185">Reference proteome</keyword>
<dbReference type="AlphaFoldDB" id="A0A378QUA3"/>
<dbReference type="EMBL" id="MXAP01000012">
    <property type="protein sequence ID" value="OPH40033.1"/>
    <property type="molecule type" value="Genomic_DNA"/>
</dbReference>
<dbReference type="Proteomes" id="UP000254618">
    <property type="component" value="Unassembled WGS sequence"/>
</dbReference>
<dbReference type="RefSeq" id="WP_079324027.1">
    <property type="nucleotide sequence ID" value="NZ_MXAP01000012.1"/>
</dbReference>
<evidence type="ECO:0000313" key="1">
    <source>
        <dbReference type="EMBL" id="OPH40033.1"/>
    </source>
</evidence>
<evidence type="ECO:0000313" key="3">
    <source>
        <dbReference type="Proteomes" id="UP000190777"/>
    </source>
</evidence>
<organism evidence="2 4">
    <name type="scientific">Moraxella equi</name>
    <dbReference type="NCBI Taxonomy" id="60442"/>
    <lineage>
        <taxon>Bacteria</taxon>
        <taxon>Pseudomonadati</taxon>
        <taxon>Pseudomonadota</taxon>
        <taxon>Gammaproteobacteria</taxon>
        <taxon>Moraxellales</taxon>
        <taxon>Moraxellaceae</taxon>
        <taxon>Moraxella</taxon>
    </lineage>
</organism>
<reference evidence="1 3" key="1">
    <citation type="submission" date="2017-03" db="EMBL/GenBank/DDBJ databases">
        <title>Draft genome sequence of Moraxella equi CCUG 4950T type strain.</title>
        <authorList>
            <person name="Salva-Serra F."/>
            <person name="Engstrom-Jakobsson H."/>
            <person name="Thorell K."/>
            <person name="Jaen-Luchoro D."/>
            <person name="Gonzales-Siles L."/>
            <person name="Karlsson R."/>
            <person name="Yazdan S."/>
            <person name="Boulund F."/>
            <person name="Johnning A."/>
            <person name="Engstrand L."/>
            <person name="Kristiansson E."/>
            <person name="Moore E."/>
        </authorList>
    </citation>
    <scope>NUCLEOTIDE SEQUENCE [LARGE SCALE GENOMIC DNA]</scope>
    <source>
        <strain evidence="1 3">CCUG 4950</strain>
    </source>
</reference>